<evidence type="ECO:0000313" key="1">
    <source>
        <dbReference type="EMBL" id="XBX73728.1"/>
    </source>
</evidence>
<gene>
    <name evidence="1" type="primary">yqfC</name>
    <name evidence="1" type="ORF">PRVXT_001729</name>
</gene>
<dbReference type="InterPro" id="IPR022476">
    <property type="entry name" value="Spore_YabP/YqfC"/>
</dbReference>
<proteinExistence type="predicted"/>
<reference evidence="1" key="2">
    <citation type="submission" date="2024-06" db="EMBL/GenBank/DDBJ databases">
        <authorList>
            <person name="Petrova K.O."/>
            <person name="Toshchakov S.V."/>
            <person name="Boltjanskaja Y.V."/>
            <person name="Kevbrin V."/>
        </authorList>
    </citation>
    <scope>NUCLEOTIDE SEQUENCE</scope>
    <source>
        <strain evidence="1">Z-910T</strain>
    </source>
</reference>
<name>A0AAU7VI19_9FIRM</name>
<dbReference type="AlphaFoldDB" id="A0AAU7VI19"/>
<accession>A0AAU7VI19</accession>
<dbReference type="NCBIfam" id="TIGR02856">
    <property type="entry name" value="spore_yqfC"/>
    <property type="match status" value="1"/>
</dbReference>
<organism evidence="1">
    <name type="scientific">Proteinivorax tanatarense</name>
    <dbReference type="NCBI Taxonomy" id="1260629"/>
    <lineage>
        <taxon>Bacteria</taxon>
        <taxon>Bacillati</taxon>
        <taxon>Bacillota</taxon>
        <taxon>Clostridia</taxon>
        <taxon>Eubacteriales</taxon>
        <taxon>Proteinivoracaceae</taxon>
        <taxon>Proteinivorax</taxon>
    </lineage>
</organism>
<reference evidence="1" key="1">
    <citation type="journal article" date="2013" name="Extremophiles">
        <title>Proteinivorax tanatarense gen. nov., sp. nov., an anaerobic, haloalkaliphilic, proteolytic bacterium isolated from a decaying algal bloom, and proposal of Proteinivoraceae fam. nov.</title>
        <authorList>
            <person name="Kevbrin V."/>
            <person name="Boltyanskaya Y."/>
            <person name="Zhilina T."/>
            <person name="Kolganova T."/>
            <person name="Lavrentjeva E."/>
            <person name="Kuznetsov B."/>
        </authorList>
    </citation>
    <scope>NUCLEOTIDE SEQUENCE</scope>
    <source>
        <strain evidence="1">Z-910T</strain>
    </source>
</reference>
<dbReference type="Pfam" id="PF07873">
    <property type="entry name" value="YabP"/>
    <property type="match status" value="1"/>
</dbReference>
<protein>
    <submittedName>
        <fullName evidence="1">Sporulation protein YqfC</fullName>
    </submittedName>
</protein>
<dbReference type="Gene3D" id="2.60.40.2000">
    <property type="match status" value="1"/>
</dbReference>
<dbReference type="InterPro" id="IPR038705">
    <property type="entry name" value="YabP_sf"/>
</dbReference>
<sequence length="91" mass="10632">MGKTNLVKKGFAEFFDIPKDILLDLPRIILIGSMQIYIENHRGIIEYKQDLIRISINRGELHIKGNDLMLKNMFSEDIFIDGTIESIEYKF</sequence>
<dbReference type="EMBL" id="CP158367">
    <property type="protein sequence ID" value="XBX73728.1"/>
    <property type="molecule type" value="Genomic_DNA"/>
</dbReference>
<dbReference type="RefSeq" id="WP_350342490.1">
    <property type="nucleotide sequence ID" value="NZ_CP158367.1"/>
</dbReference>
<dbReference type="InterPro" id="IPR022477">
    <property type="entry name" value="Spore_YqfC"/>
</dbReference>